<dbReference type="PANTHER" id="PTHR19211">
    <property type="entry name" value="ATP-BINDING TRANSPORT PROTEIN-RELATED"/>
    <property type="match status" value="1"/>
</dbReference>
<evidence type="ECO:0000256" key="5">
    <source>
        <dbReference type="ARBA" id="ARBA00069073"/>
    </source>
</evidence>
<dbReference type="FunFam" id="3.40.50.300:FF:002053">
    <property type="entry name" value="ABC transporter ATP-binding protein"/>
    <property type="match status" value="1"/>
</dbReference>
<dbReference type="PANTHER" id="PTHR19211:SF14">
    <property type="entry name" value="ATP-BINDING CASSETTE SUB-FAMILY F MEMBER 1"/>
    <property type="match status" value="1"/>
</dbReference>
<evidence type="ECO:0000313" key="8">
    <source>
        <dbReference type="EMBL" id="KGE04026.1"/>
    </source>
</evidence>
<dbReference type="OrthoDB" id="9762051at2"/>
<dbReference type="InterPro" id="IPR027417">
    <property type="entry name" value="P-loop_NTPase"/>
</dbReference>
<proteinExistence type="inferred from homology"/>
<dbReference type="PATRIC" id="fig|1265313.6.peg.1351"/>
<keyword evidence="2" id="KW-0547">Nucleotide-binding</keyword>
<dbReference type="InterPro" id="IPR032781">
    <property type="entry name" value="ABC_tran_Xtn"/>
</dbReference>
<keyword evidence="1" id="KW-0677">Repeat</keyword>
<dbReference type="Gene3D" id="3.40.50.300">
    <property type="entry name" value="P-loop containing nucleotide triphosphate hydrolases"/>
    <property type="match status" value="2"/>
</dbReference>
<dbReference type="Gene3D" id="1.10.287.1490">
    <property type="match status" value="1"/>
</dbReference>
<evidence type="ECO:0000259" key="7">
    <source>
        <dbReference type="PROSITE" id="PS50893"/>
    </source>
</evidence>
<dbReference type="RefSeq" id="WP_035516727.1">
    <property type="nucleotide sequence ID" value="NZ_KN234769.1"/>
</dbReference>
<evidence type="ECO:0000256" key="4">
    <source>
        <dbReference type="ARBA" id="ARBA00061571"/>
    </source>
</evidence>
<comment type="similarity">
    <text evidence="4">Belongs to the ABC transporter superfamily. ABCF family. YheS subfamily.</text>
</comment>
<evidence type="ECO:0000256" key="3">
    <source>
        <dbReference type="ARBA" id="ARBA00022840"/>
    </source>
</evidence>
<dbReference type="HOGENOM" id="CLU_000604_36_0_6"/>
<evidence type="ECO:0000256" key="2">
    <source>
        <dbReference type="ARBA" id="ARBA00022741"/>
    </source>
</evidence>
<dbReference type="InterPro" id="IPR003593">
    <property type="entry name" value="AAA+_ATPase"/>
</dbReference>
<dbReference type="FunFam" id="3.40.50.300:FF:000011">
    <property type="entry name" value="Putative ABC transporter ATP-binding component"/>
    <property type="match status" value="1"/>
</dbReference>
<protein>
    <recommendedName>
        <fullName evidence="5">Probable ATP-binding protein YheS</fullName>
    </recommendedName>
</protein>
<sequence length="644" mass="69530">MVILRELSLRRGDRLLLDRARATLQHGERIALIGANGSGKSSLFALLLGELGADGGEVDGLAGLRIAHMAQEVEASALPAREYVLAGDAALAALHNRLQAQEQAGDFDGAAATHAALQDCDGYSAEARVERLLRGLGFAPGDGERPVSAFSGGWRIRLNLARALMTPSDLLLLDEPTNHLDLDASLWLQGWLADYSGTLLLISHDRDFIDASCNRVLHLSGGSLAAYRGGYSEFERQRAERLALEQAQQEKQQQRVAEIEAFVRRFRAKASKARQAQSRLKALERMEQVAAAHVDTPFRFQFPPAPPLTDPALALDRASLGHSERTVLDDVSLRLAPGDRVGLLGRNGAGKSTLLKALVGRLPLLAGERQASDRCRLGYYDQQQLEVLDLTASPAQHLQRATPGAREQAIFDFLGGFDFRGDRATASIAPFSGGEKARLALALVLWQAPNLLVLDEPTNHLDLAMREALAEALQRYDGTVLLVSHDRHLLRSTVDRLWLVADGTVHDYDGDLAGYEAAVLAAAGPAPAPSAPAAPAEDRRSRRQAAAAQRERLRPLQRDVKRLEAALERSSAELAAVQEKLADETLYTAEAGDELTALLRREGELRGENESLEDAWLEAEAALEEAAAIVNDAEGEASPGAASA</sequence>
<evidence type="ECO:0000256" key="1">
    <source>
        <dbReference type="ARBA" id="ARBA00022737"/>
    </source>
</evidence>
<dbReference type="SUPFAM" id="SSF52540">
    <property type="entry name" value="P-loop containing nucleoside triphosphate hydrolases"/>
    <property type="match status" value="2"/>
</dbReference>
<dbReference type="InterPro" id="IPR003439">
    <property type="entry name" value="ABC_transporter-like_ATP-bd"/>
</dbReference>
<dbReference type="Proteomes" id="UP000029640">
    <property type="component" value="Unassembled WGS sequence"/>
</dbReference>
<dbReference type="AlphaFoldDB" id="A0A095XWG1"/>
<accession>A0A095XWG1</accession>
<feature type="region of interest" description="Disordered" evidence="6">
    <location>
        <begin position="525"/>
        <end position="552"/>
    </location>
</feature>
<feature type="domain" description="ABC transporter" evidence="7">
    <location>
        <begin position="313"/>
        <end position="527"/>
    </location>
</feature>
<dbReference type="EMBL" id="AUVB01000039">
    <property type="protein sequence ID" value="KGE04026.1"/>
    <property type="molecule type" value="Genomic_DNA"/>
</dbReference>
<dbReference type="Pfam" id="PF00005">
    <property type="entry name" value="ABC_tran"/>
    <property type="match status" value="2"/>
</dbReference>
<dbReference type="InterPro" id="IPR017871">
    <property type="entry name" value="ABC_transporter-like_CS"/>
</dbReference>
<dbReference type="Pfam" id="PF12848">
    <property type="entry name" value="ABC_tran_Xtn"/>
    <property type="match status" value="1"/>
</dbReference>
<dbReference type="GO" id="GO:0016887">
    <property type="term" value="F:ATP hydrolysis activity"/>
    <property type="evidence" value="ECO:0007669"/>
    <property type="project" value="InterPro"/>
</dbReference>
<dbReference type="CDD" id="cd03221">
    <property type="entry name" value="ABCF_EF-3"/>
    <property type="match status" value="2"/>
</dbReference>
<comment type="caution">
    <text evidence="8">The sequence shown here is derived from an EMBL/GenBank/DDBJ whole genome shotgun (WGS) entry which is preliminary data.</text>
</comment>
<dbReference type="PROSITE" id="PS00211">
    <property type="entry name" value="ABC_TRANSPORTER_1"/>
    <property type="match status" value="1"/>
</dbReference>
<dbReference type="InterPro" id="IPR050611">
    <property type="entry name" value="ABCF"/>
</dbReference>
<feature type="domain" description="ABC transporter" evidence="7">
    <location>
        <begin position="2"/>
        <end position="246"/>
    </location>
</feature>
<reference evidence="8 9" key="1">
    <citation type="journal article" date="2014" name="Genome Announc.">
        <title>Genome Sequence of Gammaproteobacterial Pseudohaliea rubra Type Strain DSM 19751, Isolated from Coastal Seawater of the Mediterranean Sea.</title>
        <authorList>
            <person name="Spring S."/>
            <person name="Fiebig A."/>
            <person name="Riedel T."/>
            <person name="Goker M."/>
            <person name="Klenk H.P."/>
        </authorList>
    </citation>
    <scope>NUCLEOTIDE SEQUENCE [LARGE SCALE GENOMIC DNA]</scope>
    <source>
        <strain evidence="8 9">DSM 19751</strain>
    </source>
</reference>
<organism evidence="8 9">
    <name type="scientific">Pseudohaliea rubra DSM 19751</name>
    <dbReference type="NCBI Taxonomy" id="1265313"/>
    <lineage>
        <taxon>Bacteria</taxon>
        <taxon>Pseudomonadati</taxon>
        <taxon>Pseudomonadota</taxon>
        <taxon>Gammaproteobacteria</taxon>
        <taxon>Cellvibrionales</taxon>
        <taxon>Halieaceae</taxon>
        <taxon>Pseudohaliea</taxon>
    </lineage>
</organism>
<dbReference type="PROSITE" id="PS50893">
    <property type="entry name" value="ABC_TRANSPORTER_2"/>
    <property type="match status" value="2"/>
</dbReference>
<dbReference type="STRING" id="1265313.HRUBRA_01367"/>
<gene>
    <name evidence="8" type="ORF">HRUBRA_01367</name>
</gene>
<dbReference type="GO" id="GO:0005524">
    <property type="term" value="F:ATP binding"/>
    <property type="evidence" value="ECO:0007669"/>
    <property type="project" value="UniProtKB-KW"/>
</dbReference>
<dbReference type="eggNOG" id="COG0488">
    <property type="taxonomic scope" value="Bacteria"/>
</dbReference>
<name>A0A095XWG1_9GAMM</name>
<keyword evidence="3 8" id="KW-0067">ATP-binding</keyword>
<keyword evidence="9" id="KW-1185">Reference proteome</keyword>
<dbReference type="SMART" id="SM00382">
    <property type="entry name" value="AAA"/>
    <property type="match status" value="2"/>
</dbReference>
<evidence type="ECO:0000256" key="6">
    <source>
        <dbReference type="SAM" id="MobiDB-lite"/>
    </source>
</evidence>
<evidence type="ECO:0000313" key="9">
    <source>
        <dbReference type="Proteomes" id="UP000029640"/>
    </source>
</evidence>